<name>A0A0K2UDC1_LEPSM</name>
<protein>
    <submittedName>
        <fullName evidence="1">Uncharacterized protein</fullName>
    </submittedName>
</protein>
<reference evidence="1" key="1">
    <citation type="submission" date="2014-05" db="EMBL/GenBank/DDBJ databases">
        <authorList>
            <person name="Chronopoulou M."/>
        </authorList>
    </citation>
    <scope>NUCLEOTIDE SEQUENCE</scope>
    <source>
        <tissue evidence="1">Whole organism</tissue>
    </source>
</reference>
<organism evidence="1">
    <name type="scientific">Lepeophtheirus salmonis</name>
    <name type="common">Salmon louse</name>
    <name type="synonym">Caligus salmonis</name>
    <dbReference type="NCBI Taxonomy" id="72036"/>
    <lineage>
        <taxon>Eukaryota</taxon>
        <taxon>Metazoa</taxon>
        <taxon>Ecdysozoa</taxon>
        <taxon>Arthropoda</taxon>
        <taxon>Crustacea</taxon>
        <taxon>Multicrustacea</taxon>
        <taxon>Hexanauplia</taxon>
        <taxon>Copepoda</taxon>
        <taxon>Siphonostomatoida</taxon>
        <taxon>Caligidae</taxon>
        <taxon>Lepeophtheirus</taxon>
    </lineage>
</organism>
<evidence type="ECO:0000313" key="1">
    <source>
        <dbReference type="EMBL" id="CDW36040.1"/>
    </source>
</evidence>
<dbReference type="AlphaFoldDB" id="A0A0K2UDC1"/>
<dbReference type="EMBL" id="HACA01018679">
    <property type="protein sequence ID" value="CDW36040.1"/>
    <property type="molecule type" value="Transcribed_RNA"/>
</dbReference>
<sequence>MWPSSSSNLKPLDFAVWSFLEQNVCHTSYPKLDWLRDTSAQYGTLKTRPLSSKAANVHRRVEVVIIFEVRLLE</sequence>
<accession>A0A0K2UDC1</accession>
<proteinExistence type="predicted"/>
<dbReference type="OrthoDB" id="10006939at2759"/>